<evidence type="ECO:0000313" key="1">
    <source>
        <dbReference type="EMBL" id="KAG8060652.1"/>
    </source>
</evidence>
<keyword evidence="2" id="KW-1185">Reference proteome</keyword>
<gene>
    <name evidence="1" type="ORF">GUJ93_ZPchr0002g24768</name>
</gene>
<dbReference type="Proteomes" id="UP000729402">
    <property type="component" value="Unassembled WGS sequence"/>
</dbReference>
<dbReference type="AlphaFoldDB" id="A0A8J5SD19"/>
<protein>
    <submittedName>
        <fullName evidence="1">Uncharacterized protein</fullName>
    </submittedName>
</protein>
<organism evidence="1 2">
    <name type="scientific">Zizania palustris</name>
    <name type="common">Northern wild rice</name>
    <dbReference type="NCBI Taxonomy" id="103762"/>
    <lineage>
        <taxon>Eukaryota</taxon>
        <taxon>Viridiplantae</taxon>
        <taxon>Streptophyta</taxon>
        <taxon>Embryophyta</taxon>
        <taxon>Tracheophyta</taxon>
        <taxon>Spermatophyta</taxon>
        <taxon>Magnoliopsida</taxon>
        <taxon>Liliopsida</taxon>
        <taxon>Poales</taxon>
        <taxon>Poaceae</taxon>
        <taxon>BOP clade</taxon>
        <taxon>Oryzoideae</taxon>
        <taxon>Oryzeae</taxon>
        <taxon>Zizaniinae</taxon>
        <taxon>Zizania</taxon>
    </lineage>
</organism>
<accession>A0A8J5SD19</accession>
<reference evidence="1" key="2">
    <citation type="submission" date="2021-02" db="EMBL/GenBank/DDBJ databases">
        <authorList>
            <person name="Kimball J.A."/>
            <person name="Haas M.W."/>
            <person name="Macchietto M."/>
            <person name="Kono T."/>
            <person name="Duquette J."/>
            <person name="Shao M."/>
        </authorList>
    </citation>
    <scope>NUCLEOTIDE SEQUENCE</scope>
    <source>
        <tissue evidence="1">Fresh leaf tissue</tissue>
    </source>
</reference>
<sequence length="161" mass="17382">MQCVAAPSSVGRAHVWTAVQIFLKYSPGNLLHEACACEDWLLAHRFCQAIAGCCTAALLHQKASWKKQSADVRLLPGNPAKNFACACCYGKCYAGCCFSPACAAGCRGARGLALARCRLAAEPVRLGITPTSQADARDEGFLPAEKKTERRRLLRRKKVGQ</sequence>
<dbReference type="EMBL" id="JAAALK010000287">
    <property type="protein sequence ID" value="KAG8060652.1"/>
    <property type="molecule type" value="Genomic_DNA"/>
</dbReference>
<evidence type="ECO:0000313" key="2">
    <source>
        <dbReference type="Proteomes" id="UP000729402"/>
    </source>
</evidence>
<proteinExistence type="predicted"/>
<name>A0A8J5SD19_ZIZPA</name>
<reference evidence="1" key="1">
    <citation type="journal article" date="2021" name="bioRxiv">
        <title>Whole Genome Assembly and Annotation of Northern Wild Rice, Zizania palustris L., Supports a Whole Genome Duplication in the Zizania Genus.</title>
        <authorList>
            <person name="Haas M."/>
            <person name="Kono T."/>
            <person name="Macchietto M."/>
            <person name="Millas R."/>
            <person name="McGilp L."/>
            <person name="Shao M."/>
            <person name="Duquette J."/>
            <person name="Hirsch C.N."/>
            <person name="Kimball J."/>
        </authorList>
    </citation>
    <scope>NUCLEOTIDE SEQUENCE</scope>
    <source>
        <tissue evidence="1">Fresh leaf tissue</tissue>
    </source>
</reference>
<comment type="caution">
    <text evidence="1">The sequence shown here is derived from an EMBL/GenBank/DDBJ whole genome shotgun (WGS) entry which is preliminary data.</text>
</comment>